<dbReference type="FunFam" id="3.40.190.290:FF:000001">
    <property type="entry name" value="Transcriptional regulator, LysR family"/>
    <property type="match status" value="1"/>
</dbReference>
<dbReference type="AlphaFoldDB" id="A0A395JMN0"/>
<dbReference type="Proteomes" id="UP000253083">
    <property type="component" value="Unassembled WGS sequence"/>
</dbReference>
<dbReference type="Pfam" id="PF03466">
    <property type="entry name" value="LysR_substrate"/>
    <property type="match status" value="1"/>
</dbReference>
<dbReference type="GO" id="GO:0003700">
    <property type="term" value="F:DNA-binding transcription factor activity"/>
    <property type="evidence" value="ECO:0007669"/>
    <property type="project" value="InterPro"/>
</dbReference>
<proteinExistence type="inferred from homology"/>
<dbReference type="SUPFAM" id="SSF53850">
    <property type="entry name" value="Periplasmic binding protein-like II"/>
    <property type="match status" value="1"/>
</dbReference>
<dbReference type="PROSITE" id="PS50931">
    <property type="entry name" value="HTH_LYSR"/>
    <property type="match status" value="1"/>
</dbReference>
<evidence type="ECO:0000256" key="2">
    <source>
        <dbReference type="ARBA" id="ARBA00023015"/>
    </source>
</evidence>
<name>A0A395JMN0_9GAMM</name>
<dbReference type="InterPro" id="IPR005119">
    <property type="entry name" value="LysR_subst-bd"/>
</dbReference>
<sequence>MDRITAAEVFVDVAYSGSFSATAQRLDMSRPMVTRYIEAMEIWLDVRLFQRTTRKVSLTSAGERGLQDIEHWLKDMKRFVSDVNPSDQLSDSIRISVSQSFGYSQVMPALIDFMQQHPKVRVDVDLQDTTADLVEERIDLAIRISSSPHPSLIGKPIALCKSVLVASEAYLASKPVIQQPTDLADHACLGYKNFERNIWHLSKGAQHESVSVDCRLTANEANALMYAAIHGAGIALLPTYLVNEHIRKNKLQRVLATWEPSTMKIYVLYSSRKHLSPTVRTLIDFLADHFSKNYWDVCDQSEN</sequence>
<dbReference type="CDD" id="cd08422">
    <property type="entry name" value="PBP2_CrgA_like"/>
    <property type="match status" value="1"/>
</dbReference>
<comment type="caution">
    <text evidence="6">The sequence shown here is derived from an EMBL/GenBank/DDBJ whole genome shotgun (WGS) entry which is preliminary data.</text>
</comment>
<evidence type="ECO:0000259" key="5">
    <source>
        <dbReference type="PROSITE" id="PS50931"/>
    </source>
</evidence>
<dbReference type="FunFam" id="1.10.10.10:FF:000001">
    <property type="entry name" value="LysR family transcriptional regulator"/>
    <property type="match status" value="1"/>
</dbReference>
<dbReference type="Pfam" id="PF00126">
    <property type="entry name" value="HTH_1"/>
    <property type="match status" value="1"/>
</dbReference>
<keyword evidence="3" id="KW-0238">DNA-binding</keyword>
<evidence type="ECO:0000256" key="4">
    <source>
        <dbReference type="ARBA" id="ARBA00023163"/>
    </source>
</evidence>
<organism evidence="6 7">
    <name type="scientific">Arenicella xantha</name>
    <dbReference type="NCBI Taxonomy" id="644221"/>
    <lineage>
        <taxon>Bacteria</taxon>
        <taxon>Pseudomonadati</taxon>
        <taxon>Pseudomonadota</taxon>
        <taxon>Gammaproteobacteria</taxon>
        <taxon>Arenicellales</taxon>
        <taxon>Arenicellaceae</taxon>
        <taxon>Arenicella</taxon>
    </lineage>
</organism>
<gene>
    <name evidence="6" type="ORF">DFR28_101295</name>
</gene>
<dbReference type="EMBL" id="QNRT01000001">
    <property type="protein sequence ID" value="RBP52911.1"/>
    <property type="molecule type" value="Genomic_DNA"/>
</dbReference>
<dbReference type="PANTHER" id="PTHR30537:SF35">
    <property type="entry name" value="TRANSCRIPTIONAL REGULATORY PROTEIN"/>
    <property type="match status" value="1"/>
</dbReference>
<dbReference type="InterPro" id="IPR058163">
    <property type="entry name" value="LysR-type_TF_proteobact-type"/>
</dbReference>
<dbReference type="PANTHER" id="PTHR30537">
    <property type="entry name" value="HTH-TYPE TRANSCRIPTIONAL REGULATOR"/>
    <property type="match status" value="1"/>
</dbReference>
<dbReference type="Gene3D" id="3.40.190.290">
    <property type="match status" value="1"/>
</dbReference>
<evidence type="ECO:0000256" key="3">
    <source>
        <dbReference type="ARBA" id="ARBA00023125"/>
    </source>
</evidence>
<evidence type="ECO:0000256" key="1">
    <source>
        <dbReference type="ARBA" id="ARBA00009437"/>
    </source>
</evidence>
<feature type="domain" description="HTH lysR-type" evidence="5">
    <location>
        <begin position="1"/>
        <end position="59"/>
    </location>
</feature>
<accession>A0A395JMN0</accession>
<keyword evidence="2" id="KW-0805">Transcription regulation</keyword>
<dbReference type="Gene3D" id="1.10.10.10">
    <property type="entry name" value="Winged helix-like DNA-binding domain superfamily/Winged helix DNA-binding domain"/>
    <property type="match status" value="1"/>
</dbReference>
<keyword evidence="4" id="KW-0804">Transcription</keyword>
<dbReference type="RefSeq" id="WP_113952521.1">
    <property type="nucleotide sequence ID" value="NZ_QNRT01000001.1"/>
</dbReference>
<dbReference type="InParanoid" id="A0A395JMN0"/>
<dbReference type="InterPro" id="IPR000847">
    <property type="entry name" value="LysR_HTH_N"/>
</dbReference>
<keyword evidence="7" id="KW-1185">Reference proteome</keyword>
<dbReference type="InterPro" id="IPR036388">
    <property type="entry name" value="WH-like_DNA-bd_sf"/>
</dbReference>
<dbReference type="SUPFAM" id="SSF46785">
    <property type="entry name" value="Winged helix' DNA-binding domain"/>
    <property type="match status" value="1"/>
</dbReference>
<evidence type="ECO:0000313" key="6">
    <source>
        <dbReference type="EMBL" id="RBP52911.1"/>
    </source>
</evidence>
<evidence type="ECO:0000313" key="7">
    <source>
        <dbReference type="Proteomes" id="UP000253083"/>
    </source>
</evidence>
<dbReference type="GO" id="GO:0006351">
    <property type="term" value="P:DNA-templated transcription"/>
    <property type="evidence" value="ECO:0007669"/>
    <property type="project" value="TreeGrafter"/>
</dbReference>
<reference evidence="6 7" key="1">
    <citation type="submission" date="2018-06" db="EMBL/GenBank/DDBJ databases">
        <title>Genomic Encyclopedia of Type Strains, Phase IV (KMG-IV): sequencing the most valuable type-strain genomes for metagenomic binning, comparative biology and taxonomic classification.</title>
        <authorList>
            <person name="Goeker M."/>
        </authorList>
    </citation>
    <scope>NUCLEOTIDE SEQUENCE [LARGE SCALE GENOMIC DNA]</scope>
    <source>
        <strain evidence="6 7">DSM 24032</strain>
    </source>
</reference>
<dbReference type="InterPro" id="IPR036390">
    <property type="entry name" value="WH_DNA-bd_sf"/>
</dbReference>
<protein>
    <submittedName>
        <fullName evidence="6">LysR family transcriptional regulator</fullName>
    </submittedName>
</protein>
<dbReference type="GO" id="GO:0043565">
    <property type="term" value="F:sequence-specific DNA binding"/>
    <property type="evidence" value="ECO:0007669"/>
    <property type="project" value="TreeGrafter"/>
</dbReference>
<dbReference type="OrthoDB" id="9786526at2"/>
<comment type="similarity">
    <text evidence="1">Belongs to the LysR transcriptional regulatory family.</text>
</comment>